<keyword evidence="2" id="KW-0472">Membrane</keyword>
<evidence type="ECO:0000256" key="2">
    <source>
        <dbReference type="SAM" id="Phobius"/>
    </source>
</evidence>
<feature type="compositionally biased region" description="Polar residues" evidence="1">
    <location>
        <begin position="1"/>
        <end position="21"/>
    </location>
</feature>
<dbReference type="OrthoDB" id="2436443at2759"/>
<gene>
    <name evidence="3" type="ORF">C2G38_2291888</name>
</gene>
<feature type="transmembrane region" description="Helical" evidence="2">
    <location>
        <begin position="76"/>
        <end position="103"/>
    </location>
</feature>
<keyword evidence="2" id="KW-1133">Transmembrane helix</keyword>
<keyword evidence="4" id="KW-1185">Reference proteome</keyword>
<dbReference type="AlphaFoldDB" id="A0A397VT31"/>
<evidence type="ECO:0000256" key="1">
    <source>
        <dbReference type="SAM" id="MobiDB-lite"/>
    </source>
</evidence>
<comment type="caution">
    <text evidence="3">The sequence shown here is derived from an EMBL/GenBank/DDBJ whole genome shotgun (WGS) entry which is preliminary data.</text>
</comment>
<evidence type="ECO:0000313" key="3">
    <source>
        <dbReference type="EMBL" id="RIB23153.1"/>
    </source>
</evidence>
<name>A0A397VT31_9GLOM</name>
<organism evidence="3 4">
    <name type="scientific">Gigaspora rosea</name>
    <dbReference type="NCBI Taxonomy" id="44941"/>
    <lineage>
        <taxon>Eukaryota</taxon>
        <taxon>Fungi</taxon>
        <taxon>Fungi incertae sedis</taxon>
        <taxon>Mucoromycota</taxon>
        <taxon>Glomeromycotina</taxon>
        <taxon>Glomeromycetes</taxon>
        <taxon>Diversisporales</taxon>
        <taxon>Gigasporaceae</taxon>
        <taxon>Gigaspora</taxon>
    </lineage>
</organism>
<reference evidence="3 4" key="1">
    <citation type="submission" date="2018-06" db="EMBL/GenBank/DDBJ databases">
        <title>Comparative genomics reveals the genomic features of Rhizophagus irregularis, R. cerebriforme, R. diaphanum and Gigaspora rosea, and their symbiotic lifestyle signature.</title>
        <authorList>
            <person name="Morin E."/>
            <person name="San Clemente H."/>
            <person name="Chen E.C.H."/>
            <person name="De La Providencia I."/>
            <person name="Hainaut M."/>
            <person name="Kuo A."/>
            <person name="Kohler A."/>
            <person name="Murat C."/>
            <person name="Tang N."/>
            <person name="Roy S."/>
            <person name="Loubradou J."/>
            <person name="Henrissat B."/>
            <person name="Grigoriev I.V."/>
            <person name="Corradi N."/>
            <person name="Roux C."/>
            <person name="Martin F.M."/>
        </authorList>
    </citation>
    <scope>NUCLEOTIDE SEQUENCE [LARGE SCALE GENOMIC DNA]</scope>
    <source>
        <strain evidence="3 4">DAOM 194757</strain>
    </source>
</reference>
<feature type="region of interest" description="Disordered" evidence="1">
    <location>
        <begin position="200"/>
        <end position="222"/>
    </location>
</feature>
<accession>A0A397VT31</accession>
<proteinExistence type="predicted"/>
<feature type="compositionally biased region" description="Acidic residues" evidence="1">
    <location>
        <begin position="205"/>
        <end position="216"/>
    </location>
</feature>
<keyword evidence="2" id="KW-0812">Transmembrane</keyword>
<evidence type="ECO:0000313" key="4">
    <source>
        <dbReference type="Proteomes" id="UP000266673"/>
    </source>
</evidence>
<dbReference type="EMBL" id="QKWP01000275">
    <property type="protein sequence ID" value="RIB23153.1"/>
    <property type="molecule type" value="Genomic_DNA"/>
</dbReference>
<dbReference type="Proteomes" id="UP000266673">
    <property type="component" value="Unassembled WGS sequence"/>
</dbReference>
<feature type="compositionally biased region" description="Polar residues" evidence="1">
    <location>
        <begin position="51"/>
        <end position="61"/>
    </location>
</feature>
<feature type="region of interest" description="Disordered" evidence="1">
    <location>
        <begin position="1"/>
        <end position="25"/>
    </location>
</feature>
<sequence length="222" mass="24928">MSESSLQKRTRTAISDKSNVNSEKEIFDNNLEPEISITLYGNQRGRGRPRLTTTNQDSSNSRGKHGNHSNRGNRTVVVVVVVAVVVVKTVVEVVVLVVVWAGMSWDAIENSVTNNCWNKTGILLSVSYEEIELVACTQDAVLEQQGQDISTLVVDLTFQDPDLKIEDQLNTYLDLNNLYIVTEENLDDSEIIEVVLNEANQFEHEDPDDSDEEEPEISYQKD</sequence>
<protein>
    <submittedName>
        <fullName evidence="3">Uncharacterized protein</fullName>
    </submittedName>
</protein>
<feature type="region of interest" description="Disordered" evidence="1">
    <location>
        <begin position="42"/>
        <end position="71"/>
    </location>
</feature>